<evidence type="ECO:0000256" key="4">
    <source>
        <dbReference type="ARBA" id="ARBA00022485"/>
    </source>
</evidence>
<evidence type="ECO:0000256" key="15">
    <source>
        <dbReference type="PIRNR" id="PIRNR005669"/>
    </source>
</evidence>
<dbReference type="Proteomes" id="UP000694558">
    <property type="component" value="Chromosome 20"/>
</dbReference>
<dbReference type="InterPro" id="IPR016181">
    <property type="entry name" value="Acyl_CoA_acyltransferase"/>
</dbReference>
<feature type="domain" description="N-acetyltransferase" evidence="17">
    <location>
        <begin position="436"/>
        <end position="587"/>
    </location>
</feature>
<evidence type="ECO:0000256" key="2">
    <source>
        <dbReference type="ARBA" id="ARBA00005494"/>
    </source>
</evidence>
<dbReference type="GO" id="GO:0002926">
    <property type="term" value="P:tRNA wobble base 5-methoxycarbonylmethyl-2-thiouridinylation"/>
    <property type="evidence" value="ECO:0007669"/>
    <property type="project" value="TreeGrafter"/>
</dbReference>
<dbReference type="InterPro" id="IPR000182">
    <property type="entry name" value="GNAT_dom"/>
</dbReference>
<dbReference type="SMART" id="SM00729">
    <property type="entry name" value="Elp3"/>
    <property type="match status" value="1"/>
</dbReference>
<dbReference type="InterPro" id="IPR007197">
    <property type="entry name" value="rSAM"/>
</dbReference>
<dbReference type="InterPro" id="IPR034687">
    <property type="entry name" value="ELP3-like"/>
</dbReference>
<dbReference type="GO" id="GO:0005634">
    <property type="term" value="C:nucleus"/>
    <property type="evidence" value="ECO:0007669"/>
    <property type="project" value="TreeGrafter"/>
</dbReference>
<dbReference type="Pfam" id="PF23613">
    <property type="entry name" value="ELP3_N"/>
    <property type="match status" value="1"/>
</dbReference>
<evidence type="ECO:0000256" key="12">
    <source>
        <dbReference type="ARBA" id="ARBA00023014"/>
    </source>
</evidence>
<evidence type="ECO:0000256" key="11">
    <source>
        <dbReference type="ARBA" id="ARBA00023004"/>
    </source>
</evidence>
<comment type="function">
    <text evidence="15">Catalytic tRNA acetyltransferase subunit of the elongator complex, which is required for multiple tRNA modifications, including mcm5U (5-methoxycarbonylmethyl uridine), mcm5s2U (5-methoxycarbonylmethyl-2-thiouridine), and ncm5U (5-carbamoylmethyl uridine). In the elongator complex, acts as a tRNA uridine(34) acetyltransferase by mediating formation of carboxymethyluridine in the wobble base at position 34 in tRNAs.</text>
</comment>
<keyword evidence="13 15" id="KW-0012">Acyltransferase</keyword>
<gene>
    <name evidence="18" type="primary">ELP3</name>
</gene>
<dbReference type="GO" id="GO:0046872">
    <property type="term" value="F:metal ion binding"/>
    <property type="evidence" value="ECO:0007669"/>
    <property type="project" value="UniProtKB-KW"/>
</dbReference>
<feature type="binding site" evidence="16">
    <location>
        <position position="108"/>
    </location>
    <ligand>
        <name>[4Fe-4S] cluster</name>
        <dbReference type="ChEBI" id="CHEBI:49883"/>
        <note>4Fe-4S-S-AdoMet</note>
    </ligand>
</feature>
<dbReference type="GO" id="GO:0005737">
    <property type="term" value="C:cytoplasm"/>
    <property type="evidence" value="ECO:0007669"/>
    <property type="project" value="TreeGrafter"/>
</dbReference>
<dbReference type="GO" id="GO:0000049">
    <property type="term" value="F:tRNA binding"/>
    <property type="evidence" value="ECO:0007669"/>
    <property type="project" value="UniProtKB-KW"/>
</dbReference>
<dbReference type="Gene3D" id="3.40.630.30">
    <property type="match status" value="1"/>
</dbReference>
<dbReference type="SUPFAM" id="SSF102114">
    <property type="entry name" value="Radical SAM enzymes"/>
    <property type="match status" value="1"/>
</dbReference>
<evidence type="ECO:0000256" key="9">
    <source>
        <dbReference type="ARBA" id="ARBA00022723"/>
    </source>
</evidence>
<organism evidence="18 19">
    <name type="scientific">Scophthalmus maximus</name>
    <name type="common">Turbot</name>
    <name type="synonym">Psetta maxima</name>
    <dbReference type="NCBI Taxonomy" id="52904"/>
    <lineage>
        <taxon>Eukaryota</taxon>
        <taxon>Metazoa</taxon>
        <taxon>Chordata</taxon>
        <taxon>Craniata</taxon>
        <taxon>Vertebrata</taxon>
        <taxon>Euteleostomi</taxon>
        <taxon>Actinopterygii</taxon>
        <taxon>Neopterygii</taxon>
        <taxon>Teleostei</taxon>
        <taxon>Neoteleostei</taxon>
        <taxon>Acanthomorphata</taxon>
        <taxon>Carangaria</taxon>
        <taxon>Pleuronectiformes</taxon>
        <taxon>Pleuronectoidei</taxon>
        <taxon>Scophthalmidae</taxon>
        <taxon>Scophthalmus</taxon>
    </lineage>
</organism>
<dbReference type="PANTHER" id="PTHR11135:SF0">
    <property type="entry name" value="ELONGATOR COMPLEX PROTEIN 3"/>
    <property type="match status" value="1"/>
</dbReference>
<dbReference type="UniPathway" id="UPA00988"/>
<comment type="catalytic activity">
    <reaction evidence="14">
        <text>uridine(34) in tRNA + acetyl-CoA + S-adenosyl-L-methionine + H2O = 5-(carboxymethyl)uridine(34) in tRNA + 5'-deoxyadenosine + L-methionine + CoA + 2 H(+)</text>
        <dbReference type="Rhea" id="RHEA:61020"/>
        <dbReference type="Rhea" id="RHEA-COMP:10407"/>
        <dbReference type="Rhea" id="RHEA-COMP:11727"/>
        <dbReference type="ChEBI" id="CHEBI:15377"/>
        <dbReference type="ChEBI" id="CHEBI:15378"/>
        <dbReference type="ChEBI" id="CHEBI:17319"/>
        <dbReference type="ChEBI" id="CHEBI:57287"/>
        <dbReference type="ChEBI" id="CHEBI:57288"/>
        <dbReference type="ChEBI" id="CHEBI:57844"/>
        <dbReference type="ChEBI" id="CHEBI:59789"/>
        <dbReference type="ChEBI" id="CHEBI:65315"/>
        <dbReference type="ChEBI" id="CHEBI:74882"/>
        <dbReference type="EC" id="2.3.1.311"/>
    </reaction>
    <physiologicalReaction direction="left-to-right" evidence="14">
        <dbReference type="Rhea" id="RHEA:61021"/>
    </physiologicalReaction>
</comment>
<dbReference type="GO" id="GO:0033588">
    <property type="term" value="C:elongator holoenzyme complex"/>
    <property type="evidence" value="ECO:0007669"/>
    <property type="project" value="TreeGrafter"/>
</dbReference>
<keyword evidence="11 16" id="KW-0408">Iron</keyword>
<evidence type="ECO:0000313" key="18">
    <source>
        <dbReference type="Ensembl" id="ENSSMAP00000057638.1"/>
    </source>
</evidence>
<evidence type="ECO:0000256" key="8">
    <source>
        <dbReference type="ARBA" id="ARBA00022694"/>
    </source>
</evidence>
<proteinExistence type="inferred from homology"/>
<feature type="binding site" evidence="16">
    <location>
        <position position="98"/>
    </location>
    <ligand>
        <name>[4Fe-4S] cluster</name>
        <dbReference type="ChEBI" id="CHEBI:49883"/>
        <note>4Fe-4S-S-AdoMet</note>
    </ligand>
</feature>
<dbReference type="SFLD" id="SFLDS00029">
    <property type="entry name" value="Radical_SAM"/>
    <property type="match status" value="1"/>
</dbReference>
<dbReference type="SFLD" id="SFLDG01086">
    <property type="entry name" value="elongater_protein-like"/>
    <property type="match status" value="1"/>
</dbReference>
<keyword evidence="9 15" id="KW-0479">Metal-binding</keyword>
<dbReference type="GO" id="GO:0051539">
    <property type="term" value="F:4 iron, 4 sulfur cluster binding"/>
    <property type="evidence" value="ECO:0007669"/>
    <property type="project" value="UniProtKB-KW"/>
</dbReference>
<evidence type="ECO:0000259" key="17">
    <source>
        <dbReference type="PROSITE" id="PS51186"/>
    </source>
</evidence>
<evidence type="ECO:0000256" key="1">
    <source>
        <dbReference type="ARBA" id="ARBA00005043"/>
    </source>
</evidence>
<dbReference type="Pfam" id="PF16199">
    <property type="entry name" value="Radical_SAM_C"/>
    <property type="match status" value="1"/>
</dbReference>
<dbReference type="PROSITE" id="PS51186">
    <property type="entry name" value="GNAT"/>
    <property type="match status" value="1"/>
</dbReference>
<dbReference type="PANTHER" id="PTHR11135">
    <property type="entry name" value="HISTONE ACETYLTRANSFERASE-RELATED"/>
    <property type="match status" value="1"/>
</dbReference>
<evidence type="ECO:0000256" key="14">
    <source>
        <dbReference type="ARBA" id="ARBA00047372"/>
    </source>
</evidence>
<dbReference type="CDD" id="cd01335">
    <property type="entry name" value="Radical_SAM"/>
    <property type="match status" value="1"/>
</dbReference>
<dbReference type="Ensembl" id="ENSSMAT00000051330.1">
    <property type="protein sequence ID" value="ENSSMAP00000057638.1"/>
    <property type="gene ID" value="ENSSMAG00000002962.2"/>
</dbReference>
<dbReference type="NCBIfam" id="TIGR01211">
    <property type="entry name" value="ELP3"/>
    <property type="match status" value="1"/>
</dbReference>
<comment type="similarity">
    <text evidence="2 15">Belongs to the ELP3 family.</text>
</comment>
<dbReference type="Pfam" id="PF04055">
    <property type="entry name" value="Radical_SAM"/>
    <property type="match status" value="1"/>
</dbReference>
<evidence type="ECO:0000256" key="6">
    <source>
        <dbReference type="ARBA" id="ARBA00022679"/>
    </source>
</evidence>
<comment type="pathway">
    <text evidence="1">tRNA modification; 5-methoxycarbonylmethyl-2-thiouridine-tRNA biosynthesis.</text>
</comment>
<dbReference type="PIRSF" id="PIRSF005669">
    <property type="entry name" value="Hist_AcTrfase_ELP3"/>
    <property type="match status" value="1"/>
</dbReference>
<dbReference type="InterPro" id="IPR006638">
    <property type="entry name" value="Elp3/MiaA/NifB-like_rSAM"/>
</dbReference>
<name>A0A8D3DDM9_SCOMX</name>
<accession>A0A8D3DDM9</accession>
<comment type="cofactor">
    <cofactor evidence="15 16">
        <name>[4Fe-4S] cluster</name>
        <dbReference type="ChEBI" id="CHEBI:49883"/>
    </cofactor>
    <text evidence="15 16">Binds 1 [4Fe-4S] cluster. The cluster is coordinated with 3 cysteines and an exchangeable S-adenosyl-L-methionine.</text>
</comment>
<evidence type="ECO:0000256" key="7">
    <source>
        <dbReference type="ARBA" id="ARBA00022691"/>
    </source>
</evidence>
<sequence>MRQKPCDLSRAELMMMTIADVIKQLVDAHEEGKDINLNKVKTKTSAKYGLEAQPRLVDIIAAVPPQYRRALVPKLKAKPIRTASGIAVVAVMCKPHRCPHISFTGNICVYVYCPGGPDSDFEYSTQSYTGYEPTSMRAIRARYDPYLQTRHRVEQVSQNHSLKQTVYVEMLICHSSHLLHCFVQNLVFSPCDGQLKQLGHSVDKVEFIVMGGTFMALPEDYRDYFIRNLHDALSGHTSNNVAEAVRYSERSNTKCVGITIETRPDYCLKRHLSDMLGYGCTRLEIGVQSVYEDVARDTNRGHTVRAVCESFHLAKDAGFKVVAHMMPDLPNVGMERDVEQFIEFFENPAFRPDGLKLYPTLVIRGTGLYELWKTGRYKSYTPSALVDLVARILALVPPWTRVYRVQRDIPMPLVSSGVEHGNLRELALARMKDMGTECRDVRTREVGIQEIHHKVRPYQVELVRRDYVANGSWETFLSYEDPEQDILIGLLRLRRCSPQSFRPELKGGVSIVRELHVYGSVVPVSSRDPSKFQHQGFGMMLMEEAERIARDEHGSGKLAVISGVGTRNYYRKMGYKLEGPYMVKDLY</sequence>
<dbReference type="InterPro" id="IPR032432">
    <property type="entry name" value="Radical_SAM_C"/>
</dbReference>
<keyword evidence="7 15" id="KW-0949">S-adenosyl-L-methionine</keyword>
<keyword evidence="6 15" id="KW-0808">Transferase</keyword>
<dbReference type="EC" id="2.3.1.-" evidence="15"/>
<evidence type="ECO:0000256" key="10">
    <source>
        <dbReference type="ARBA" id="ARBA00022884"/>
    </source>
</evidence>
<evidence type="ECO:0000256" key="5">
    <source>
        <dbReference type="ARBA" id="ARBA00022555"/>
    </source>
</evidence>
<dbReference type="SUPFAM" id="SSF55729">
    <property type="entry name" value="Acyl-CoA N-acyltransferases (Nat)"/>
    <property type="match status" value="1"/>
</dbReference>
<dbReference type="InterPro" id="IPR056591">
    <property type="entry name" value="ELP3-like_N"/>
</dbReference>
<dbReference type="InterPro" id="IPR039661">
    <property type="entry name" value="ELP3"/>
</dbReference>
<evidence type="ECO:0000313" key="19">
    <source>
        <dbReference type="Proteomes" id="UP000694558"/>
    </source>
</evidence>
<keyword evidence="12 15" id="KW-0411">Iron-sulfur</keyword>
<reference evidence="18" key="2">
    <citation type="submission" date="2025-08" db="UniProtKB">
        <authorList>
            <consortium name="Ensembl"/>
        </authorList>
    </citation>
    <scope>IDENTIFICATION</scope>
</reference>
<reference evidence="18" key="1">
    <citation type="submission" date="2023-05" db="EMBL/GenBank/DDBJ databases">
        <title>High-quality long-read genome of Scophthalmus maximus.</title>
        <authorList>
            <person name="Lien S."/>
            <person name="Martinez P."/>
        </authorList>
    </citation>
    <scope>NUCLEOTIDE SEQUENCE [LARGE SCALE GENOMIC DNA]</scope>
</reference>
<keyword evidence="4" id="KW-0004">4Fe-4S</keyword>
<dbReference type="GeneTree" id="ENSGT00390000013141"/>
<dbReference type="InterPro" id="IPR058240">
    <property type="entry name" value="rSAM_sf"/>
</dbReference>
<keyword evidence="10" id="KW-0694">RNA-binding</keyword>
<dbReference type="AlphaFoldDB" id="A0A8D3DDM9"/>
<evidence type="ECO:0000256" key="13">
    <source>
        <dbReference type="ARBA" id="ARBA00023315"/>
    </source>
</evidence>
<evidence type="ECO:0000256" key="3">
    <source>
        <dbReference type="ARBA" id="ARBA00020266"/>
    </source>
</evidence>
<keyword evidence="8 15" id="KW-0819">tRNA processing</keyword>
<protein>
    <recommendedName>
        <fullName evidence="3 15">Elongator complex protein 3</fullName>
        <ecNumber evidence="15">2.3.1.-</ecNumber>
    </recommendedName>
</protein>
<keyword evidence="5 15" id="KW-0820">tRNA-binding</keyword>
<evidence type="ECO:0000256" key="16">
    <source>
        <dbReference type="PIRSR" id="PIRSR005669-1"/>
    </source>
</evidence>
<feature type="binding site" evidence="16">
    <location>
        <position position="113"/>
    </location>
    <ligand>
        <name>[4Fe-4S] cluster</name>
        <dbReference type="ChEBI" id="CHEBI:49883"/>
        <note>4Fe-4S-S-AdoMet</note>
    </ligand>
</feature>
<dbReference type="GO" id="GO:0106261">
    <property type="term" value="F:tRNA uridine(34) acetyltransferase activity"/>
    <property type="evidence" value="ECO:0007669"/>
    <property type="project" value="UniProtKB-EC"/>
</dbReference>